<proteinExistence type="inferred from homology"/>
<evidence type="ECO:0000256" key="9">
    <source>
        <dbReference type="ARBA" id="ARBA00031194"/>
    </source>
</evidence>
<evidence type="ECO:0000313" key="13">
    <source>
        <dbReference type="EMBL" id="QKF93651.1"/>
    </source>
</evidence>
<sequence length="388" mass="45940">MFSDLKNYYILVSINIMFKLNKTEYCNIPQSIEDKLPRKLHNQKNHPIEIIKNHIYNYFAKLENYKFFMFDDLSPIVSVEDNFDKLLIPEKHPARSKSDTYYVNEKEVLRTHTSAHQNELLTKDYKSFLVTGDVYRKDEVDARHYPVFHQMEMLTLIDDNLDAELELKKMLSGLVDYLFPGCEYRFNPDYFPFTHPSFEIEVKYNGNWLEILGCGVVQPKILENNGFHGKKAIAAGFGLDRLVMIFGNIPDIRYLWSTHERFLGQFADGKLVKFQPYSELPSQNRDISFFVSQDKLEIEEMTNKQLKWLDENDFFELVREYAGDMMEEVKLTDSFYNKKLNKYSRTYRLVYSPNGPDVKDGGEFFNLVNKIQDNLREKVQSRMKIELR</sequence>
<evidence type="ECO:0000256" key="10">
    <source>
        <dbReference type="ARBA" id="ARBA00049255"/>
    </source>
</evidence>
<gene>
    <name evidence="13" type="ORF">Fadolivirus_1_193</name>
</gene>
<dbReference type="PANTHER" id="PTHR11538:SF41">
    <property type="entry name" value="PHENYLALANINE--TRNA LIGASE, MITOCHONDRIAL"/>
    <property type="match status" value="1"/>
</dbReference>
<feature type="domain" description="FDX-ACB" evidence="12">
    <location>
        <begin position="278"/>
        <end position="388"/>
    </location>
</feature>
<dbReference type="Pfam" id="PF01409">
    <property type="entry name" value="tRNA-synt_2d"/>
    <property type="match status" value="1"/>
</dbReference>
<evidence type="ECO:0000256" key="8">
    <source>
        <dbReference type="ARBA" id="ARBA00023146"/>
    </source>
</evidence>
<evidence type="ECO:0000259" key="11">
    <source>
        <dbReference type="PROSITE" id="PS50862"/>
    </source>
</evidence>
<dbReference type="PROSITE" id="PS51447">
    <property type="entry name" value="FDX_ACB"/>
    <property type="match status" value="1"/>
</dbReference>
<dbReference type="GO" id="GO:0043039">
    <property type="term" value="P:tRNA aminoacylation"/>
    <property type="evidence" value="ECO:0007669"/>
    <property type="project" value="InterPro"/>
</dbReference>
<dbReference type="PANTHER" id="PTHR11538">
    <property type="entry name" value="PHENYLALANYL-TRNA SYNTHETASE"/>
    <property type="match status" value="1"/>
</dbReference>
<evidence type="ECO:0000256" key="2">
    <source>
        <dbReference type="ARBA" id="ARBA00012814"/>
    </source>
</evidence>
<comment type="catalytic activity">
    <reaction evidence="10">
        <text>tRNA(Phe) + L-phenylalanine + ATP = L-phenylalanyl-tRNA(Phe) + AMP + diphosphate + H(+)</text>
        <dbReference type="Rhea" id="RHEA:19413"/>
        <dbReference type="Rhea" id="RHEA-COMP:9668"/>
        <dbReference type="Rhea" id="RHEA-COMP:9699"/>
        <dbReference type="ChEBI" id="CHEBI:15378"/>
        <dbReference type="ChEBI" id="CHEBI:30616"/>
        <dbReference type="ChEBI" id="CHEBI:33019"/>
        <dbReference type="ChEBI" id="CHEBI:58095"/>
        <dbReference type="ChEBI" id="CHEBI:78442"/>
        <dbReference type="ChEBI" id="CHEBI:78531"/>
        <dbReference type="ChEBI" id="CHEBI:456215"/>
        <dbReference type="EC" id="6.1.1.20"/>
    </reaction>
</comment>
<evidence type="ECO:0000256" key="7">
    <source>
        <dbReference type="ARBA" id="ARBA00022946"/>
    </source>
</evidence>
<dbReference type="Gene3D" id="3.30.70.380">
    <property type="entry name" value="Ferrodoxin-fold anticodon-binding domain"/>
    <property type="match status" value="1"/>
</dbReference>
<keyword evidence="14" id="KW-1185">Reference proteome</keyword>
<organism evidence="13 14">
    <name type="scientific">Fadolivirus FV1/VV64</name>
    <dbReference type="NCBI Taxonomy" id="3070911"/>
    <lineage>
        <taxon>Viruses</taxon>
        <taxon>Varidnaviria</taxon>
        <taxon>Bamfordvirae</taxon>
        <taxon>Nucleocytoviricota</taxon>
        <taxon>Megaviricetes</taxon>
        <taxon>Imitervirales</taxon>
        <taxon>Mimiviridae</taxon>
        <taxon>Klosneuvirinae</taxon>
        <taxon>Fadolivirus</taxon>
        <taxon>Fadolivirus algeromassiliense</taxon>
    </lineage>
</organism>
<feature type="domain" description="Aminoacyl-transfer RNA synthetases class-II family profile" evidence="11">
    <location>
        <begin position="132"/>
        <end position="276"/>
    </location>
</feature>
<dbReference type="Proteomes" id="UP001162001">
    <property type="component" value="Segment"/>
</dbReference>
<protein>
    <recommendedName>
        <fullName evidence="2">phenylalanine--tRNA ligase</fullName>
        <ecNumber evidence="2">6.1.1.20</ecNumber>
    </recommendedName>
    <alternativeName>
        <fullName evidence="9">Phenylalanyl-tRNA synthetase</fullName>
    </alternativeName>
</protein>
<dbReference type="GO" id="GO:0004826">
    <property type="term" value="F:phenylalanine-tRNA ligase activity"/>
    <property type="evidence" value="ECO:0007669"/>
    <property type="project" value="UniProtKB-EC"/>
</dbReference>
<keyword evidence="7" id="KW-0809">Transit peptide</keyword>
<dbReference type="SUPFAM" id="SSF55681">
    <property type="entry name" value="Class II aaRS and biotin synthetases"/>
    <property type="match status" value="1"/>
</dbReference>
<keyword evidence="6" id="KW-0648">Protein biosynthesis</keyword>
<dbReference type="GO" id="GO:0005524">
    <property type="term" value="F:ATP binding"/>
    <property type="evidence" value="ECO:0007669"/>
    <property type="project" value="UniProtKB-KW"/>
</dbReference>
<dbReference type="EMBL" id="MT418680">
    <property type="protein sequence ID" value="QKF93651.1"/>
    <property type="molecule type" value="Genomic_DNA"/>
</dbReference>
<dbReference type="PROSITE" id="PS50862">
    <property type="entry name" value="AA_TRNA_LIGASE_II"/>
    <property type="match status" value="1"/>
</dbReference>
<evidence type="ECO:0000256" key="5">
    <source>
        <dbReference type="ARBA" id="ARBA00022840"/>
    </source>
</evidence>
<accession>A0A7D3UTP9</accession>
<name>A0A7D3UTP9_9VIRU</name>
<evidence type="ECO:0000259" key="12">
    <source>
        <dbReference type="PROSITE" id="PS51447"/>
    </source>
</evidence>
<dbReference type="GO" id="GO:0000049">
    <property type="term" value="F:tRNA binding"/>
    <property type="evidence" value="ECO:0007669"/>
    <property type="project" value="InterPro"/>
</dbReference>
<dbReference type="InterPro" id="IPR036690">
    <property type="entry name" value="Fdx_antiC-bd_sf"/>
</dbReference>
<evidence type="ECO:0000256" key="4">
    <source>
        <dbReference type="ARBA" id="ARBA00022741"/>
    </source>
</evidence>
<dbReference type="InterPro" id="IPR005121">
    <property type="entry name" value="Fdx_antiC-bd"/>
</dbReference>
<evidence type="ECO:0000256" key="1">
    <source>
        <dbReference type="ARBA" id="ARBA00008226"/>
    </source>
</evidence>
<reference evidence="13 14" key="1">
    <citation type="submission" date="2020-04" db="EMBL/GenBank/DDBJ databases">
        <title>Advantages and limits of metagenomic assembly and binning of a giant virus.</title>
        <authorList>
            <person name="Schulz F."/>
            <person name="Andreani J."/>
            <person name="Francis R."/>
            <person name="Boudjemaa H."/>
            <person name="Bou Khalil J.Y."/>
            <person name="Lee J."/>
            <person name="La Scola B."/>
            <person name="Woyke T."/>
        </authorList>
    </citation>
    <scope>NUCLEOTIDE SEQUENCE [LARGE SCALE GENOMIC DNA]</scope>
    <source>
        <strain evidence="13 14">FV1/VV64</strain>
    </source>
</reference>
<dbReference type="EC" id="6.1.1.20" evidence="2"/>
<dbReference type="SUPFAM" id="SSF54991">
    <property type="entry name" value="Anticodon-binding domain of PheRS"/>
    <property type="match status" value="1"/>
</dbReference>
<dbReference type="Gene3D" id="3.30.930.10">
    <property type="entry name" value="Bira Bifunctional Protein, Domain 2"/>
    <property type="match status" value="2"/>
</dbReference>
<keyword evidence="4" id="KW-0547">Nucleotide-binding</keyword>
<keyword evidence="5" id="KW-0067">ATP-binding</keyword>
<evidence type="ECO:0000256" key="6">
    <source>
        <dbReference type="ARBA" id="ARBA00022917"/>
    </source>
</evidence>
<dbReference type="SMART" id="SM00896">
    <property type="entry name" value="FDX-ACB"/>
    <property type="match status" value="1"/>
</dbReference>
<dbReference type="CDD" id="cd00496">
    <property type="entry name" value="PheRS_alpha_core"/>
    <property type="match status" value="1"/>
</dbReference>
<evidence type="ECO:0000256" key="3">
    <source>
        <dbReference type="ARBA" id="ARBA00022598"/>
    </source>
</evidence>
<dbReference type="InterPro" id="IPR045864">
    <property type="entry name" value="aa-tRNA-synth_II/BPL/LPL"/>
</dbReference>
<dbReference type="InterPro" id="IPR006195">
    <property type="entry name" value="aa-tRNA-synth_II"/>
</dbReference>
<keyword evidence="3" id="KW-0436">Ligase</keyword>
<dbReference type="InterPro" id="IPR002319">
    <property type="entry name" value="Phenylalanyl-tRNA_Synthase"/>
</dbReference>
<keyword evidence="8" id="KW-0030">Aminoacyl-tRNA synthetase</keyword>
<comment type="similarity">
    <text evidence="1">Belongs to the class-II aminoacyl-tRNA synthetase family.</text>
</comment>
<evidence type="ECO:0000313" key="14">
    <source>
        <dbReference type="Proteomes" id="UP001162001"/>
    </source>
</evidence>